<dbReference type="PANTHER" id="PTHR30153:SF2">
    <property type="entry name" value="REPLICATIVE DNA HELICASE"/>
    <property type="match status" value="1"/>
</dbReference>
<evidence type="ECO:0000259" key="4">
    <source>
        <dbReference type="Pfam" id="PF00772"/>
    </source>
</evidence>
<dbReference type="Pfam" id="PF13148">
    <property type="entry name" value="DUF3987"/>
    <property type="match status" value="1"/>
</dbReference>
<feature type="region of interest" description="Disordered" evidence="3">
    <location>
        <begin position="631"/>
        <end position="660"/>
    </location>
</feature>
<keyword evidence="1" id="KW-0235">DNA replication</keyword>
<dbReference type="GeneID" id="95592591"/>
<dbReference type="PANTHER" id="PTHR30153">
    <property type="entry name" value="REPLICATIVE DNA HELICASE DNAB"/>
    <property type="match status" value="1"/>
</dbReference>
<dbReference type="Pfam" id="PF00772">
    <property type="entry name" value="DnaB"/>
    <property type="match status" value="1"/>
</dbReference>
<dbReference type="EMBL" id="BNEC01000005">
    <property type="protein sequence ID" value="GHI74386.1"/>
    <property type="molecule type" value="Genomic_DNA"/>
</dbReference>
<dbReference type="InterPro" id="IPR007693">
    <property type="entry name" value="DNA_helicase_DnaB-like_N"/>
</dbReference>
<proteinExistence type="predicted"/>
<gene>
    <name evidence="5" type="ORF">Snoj_83040</name>
</gene>
<sequence length="660" mass="71121">MTPEPESEQYASVLPLRAAPAGNLERVPPHDLEAEQAVVGALMLAPEVTAHVAAAMDPADHYRPAHETIHRAILDLHCRGQAADPITLGHHLDHAGVLGKVGGRPYLHTLVQAVPSTANAEYYAGIVHQLARRRRSIEAGTRIVQAGMSPDATDDDLREALALGAETIPATWAEPIPLNVQPKLPPFPTQALPRWLADYVAAVAEETQTPPDMAGALALSVLSAASGGRAVVQVRGRWREPTNLFVVVALGPANRKSSVFAAMTRPLYEAEKSLVEGANLTIVEAEVTARMAREAAEKAAAQAAKAEGPERDNLIAEAIGLAQVAETLTVPASPRLLADDATPEVITTLLAEQGGRLAVMSAEGGIFDIIAGRYSGIPNLEVFLKGHAGDRLRVDRRSREEFIEAPALTMGLAVQPSVLEEIGKNRGFDGRGLLARFLYCLPESLVGRRRINPDQVPPAVAATYERNVYALTLRLADWTDPLVIQLTPEVDRALIAYEERLEPQLRAKGGRLGHIDKWAGKLVGATARIAGLLHLAAHIDGGHHEPITEATLSAAIEIADYFTAHALTVFDLMGADTSLARARVLLTALEHNGWESITRRDLFAKLSRSEFPTVAELEPAIALLEEHGYLRTDTPPRTGKRGRPPAPRYVIHPNVREPKA</sequence>
<feature type="domain" description="DNA helicase DnaB-like N-terminal" evidence="4">
    <location>
        <begin position="28"/>
        <end position="128"/>
    </location>
</feature>
<keyword evidence="2" id="KW-0238">DNA-binding</keyword>
<organism evidence="5 6">
    <name type="scientific">Streptomyces nojiriensis</name>
    <dbReference type="NCBI Taxonomy" id="66374"/>
    <lineage>
        <taxon>Bacteria</taxon>
        <taxon>Bacillati</taxon>
        <taxon>Actinomycetota</taxon>
        <taxon>Actinomycetes</taxon>
        <taxon>Kitasatosporales</taxon>
        <taxon>Streptomycetaceae</taxon>
        <taxon>Streptomyces</taxon>
    </lineage>
</organism>
<dbReference type="InterPro" id="IPR036185">
    <property type="entry name" value="DNA_heli_DnaB-like_N_sf"/>
</dbReference>
<dbReference type="Gene3D" id="1.10.860.10">
    <property type="entry name" value="DNAb Helicase, Chain A"/>
    <property type="match status" value="1"/>
</dbReference>
<dbReference type="Proteomes" id="UP000613974">
    <property type="component" value="Unassembled WGS sequence"/>
</dbReference>
<dbReference type="InterPro" id="IPR025048">
    <property type="entry name" value="DUF3987"/>
</dbReference>
<evidence type="ECO:0000256" key="2">
    <source>
        <dbReference type="ARBA" id="ARBA00023125"/>
    </source>
</evidence>
<comment type="caution">
    <text evidence="5">The sequence shown here is derived from an EMBL/GenBank/DDBJ whole genome shotgun (WGS) entry which is preliminary data.</text>
</comment>
<evidence type="ECO:0000256" key="3">
    <source>
        <dbReference type="SAM" id="MobiDB-lite"/>
    </source>
</evidence>
<evidence type="ECO:0000313" key="5">
    <source>
        <dbReference type="EMBL" id="GHI74386.1"/>
    </source>
</evidence>
<accession>A0ABQ3T1X5</accession>
<dbReference type="InterPro" id="IPR016136">
    <property type="entry name" value="DNA_helicase_N/primase_C"/>
</dbReference>
<evidence type="ECO:0000256" key="1">
    <source>
        <dbReference type="ARBA" id="ARBA00022705"/>
    </source>
</evidence>
<evidence type="ECO:0000313" key="6">
    <source>
        <dbReference type="Proteomes" id="UP000613974"/>
    </source>
</evidence>
<name>A0ABQ3T1X5_9ACTN</name>
<dbReference type="RefSeq" id="WP_189743124.1">
    <property type="nucleotide sequence ID" value="NZ_BMRL01000012.1"/>
</dbReference>
<dbReference type="SUPFAM" id="SSF48024">
    <property type="entry name" value="N-terminal domain of DnaB helicase"/>
    <property type="match status" value="1"/>
</dbReference>
<reference evidence="6" key="1">
    <citation type="submission" date="2023-07" db="EMBL/GenBank/DDBJ databases">
        <title>Whole genome shotgun sequence of Streptomyces nojiriensis NBRC 13794.</title>
        <authorList>
            <person name="Komaki H."/>
            <person name="Tamura T."/>
        </authorList>
    </citation>
    <scope>NUCLEOTIDE SEQUENCE [LARGE SCALE GENOMIC DNA]</scope>
    <source>
        <strain evidence="6">NBRC 13794</strain>
    </source>
</reference>
<keyword evidence="6" id="KW-1185">Reference proteome</keyword>
<protein>
    <recommendedName>
        <fullName evidence="4">DNA helicase DnaB-like N-terminal domain-containing protein</fullName>
    </recommendedName>
</protein>